<dbReference type="HOGENOM" id="CLU_027070_8_1_4"/>
<feature type="chain" id="PRO_5003128204" description="serine-type D-Ala-D-Ala carboxypeptidase" evidence="16">
    <location>
        <begin position="19"/>
        <end position="381"/>
    </location>
</feature>
<evidence type="ECO:0000256" key="6">
    <source>
        <dbReference type="ARBA" id="ARBA00022670"/>
    </source>
</evidence>
<evidence type="ECO:0000256" key="15">
    <source>
        <dbReference type="RuleBase" id="RU004016"/>
    </source>
</evidence>
<dbReference type="GO" id="GO:0006508">
    <property type="term" value="P:proteolysis"/>
    <property type="evidence" value="ECO:0007669"/>
    <property type="project" value="UniProtKB-KW"/>
</dbReference>
<dbReference type="KEGG" id="gca:Galf_2079"/>
<keyword evidence="6" id="KW-0645">Protease</keyword>
<evidence type="ECO:0000256" key="9">
    <source>
        <dbReference type="ARBA" id="ARBA00022960"/>
    </source>
</evidence>
<dbReference type="PANTHER" id="PTHR21581">
    <property type="entry name" value="D-ALANYL-D-ALANINE CARBOXYPEPTIDASE"/>
    <property type="match status" value="1"/>
</dbReference>
<feature type="binding site" evidence="14">
    <location>
        <position position="220"/>
    </location>
    <ligand>
        <name>substrate</name>
    </ligand>
</feature>
<sequence length="381" mass="42297" precursor="true">MKSFLFFAGLLLSFTSYALQQPEPPVLASKSYLLYDFSSNQILVNQNGHARLEPASLTKLMTAYLTFSAIKQDKLKLDQTLTVPVDAPRNSSGESRMLLKPGQSVTVDELLHGLIVQSGNDAANTLAVQISGSEATFVEQMNKEAQRMGMKNTHFVNPVGMPNAQHYSSAYDMAILAAALIRDYPEHYPLFGLRDYTFNNVTQANRNRLLWLDPYADGLKTGHTETAGFCLVGSAKRDKRRLISVVLGADSDNQRASESQKLLNYGFQSFDAVRLYQNSQPVTKVRVWKGTESHLDLGFRQDIFLTIPKGSFAQLKATLETHQPILAPITSGQQMGVLKLSLNGKPYAEFPLIALDSVTLANVFSRGWDSIRLLVQKYNPL</sequence>
<keyword evidence="7 16" id="KW-0732">Signal</keyword>
<keyword evidence="19" id="KW-1185">Reference proteome</keyword>
<dbReference type="Proteomes" id="UP000001235">
    <property type="component" value="Chromosome"/>
</dbReference>
<feature type="signal peptide" evidence="16">
    <location>
        <begin position="1"/>
        <end position="18"/>
    </location>
</feature>
<dbReference type="GO" id="GO:0009002">
    <property type="term" value="F:serine-type D-Ala-D-Ala carboxypeptidase activity"/>
    <property type="evidence" value="ECO:0007669"/>
    <property type="project" value="UniProtKB-EC"/>
</dbReference>
<keyword evidence="11" id="KW-0961">Cell wall biogenesis/degradation</keyword>
<dbReference type="PRINTS" id="PR00725">
    <property type="entry name" value="DADACBPTASE1"/>
</dbReference>
<accession>D9SHZ4</accession>
<dbReference type="Pfam" id="PF07943">
    <property type="entry name" value="PBP5_C"/>
    <property type="match status" value="1"/>
</dbReference>
<dbReference type="Gene3D" id="3.40.710.10">
    <property type="entry name" value="DD-peptidase/beta-lactamase superfamily"/>
    <property type="match status" value="1"/>
</dbReference>
<evidence type="ECO:0000256" key="13">
    <source>
        <dbReference type="PIRSR" id="PIRSR618044-1"/>
    </source>
</evidence>
<evidence type="ECO:0000256" key="7">
    <source>
        <dbReference type="ARBA" id="ARBA00022729"/>
    </source>
</evidence>
<dbReference type="EC" id="3.4.16.4" evidence="4"/>
<dbReference type="InterPro" id="IPR012907">
    <property type="entry name" value="Peptidase_S11_C"/>
</dbReference>
<evidence type="ECO:0000256" key="3">
    <source>
        <dbReference type="ARBA" id="ARBA00007164"/>
    </source>
</evidence>
<feature type="active site" description="Acyl-ester intermediate" evidence="13">
    <location>
        <position position="56"/>
    </location>
</feature>
<dbReference type="InterPro" id="IPR018044">
    <property type="entry name" value="Peptidase_S11"/>
</dbReference>
<dbReference type="GO" id="GO:0071555">
    <property type="term" value="P:cell wall organization"/>
    <property type="evidence" value="ECO:0007669"/>
    <property type="project" value="UniProtKB-KW"/>
</dbReference>
<dbReference type="SUPFAM" id="SSF69189">
    <property type="entry name" value="Penicillin-binding protein associated domain"/>
    <property type="match status" value="1"/>
</dbReference>
<evidence type="ECO:0000256" key="8">
    <source>
        <dbReference type="ARBA" id="ARBA00022801"/>
    </source>
</evidence>
<evidence type="ECO:0000256" key="5">
    <source>
        <dbReference type="ARBA" id="ARBA00022645"/>
    </source>
</evidence>
<dbReference type="InterPro" id="IPR012338">
    <property type="entry name" value="Beta-lactam/transpept-like"/>
</dbReference>
<name>D9SHZ4_GALCS</name>
<evidence type="ECO:0000256" key="1">
    <source>
        <dbReference type="ARBA" id="ARBA00003217"/>
    </source>
</evidence>
<comment type="similarity">
    <text evidence="3 15">Belongs to the peptidase S11 family.</text>
</comment>
<evidence type="ECO:0000259" key="17">
    <source>
        <dbReference type="SMART" id="SM00936"/>
    </source>
</evidence>
<keyword evidence="9" id="KW-0133">Cell shape</keyword>
<dbReference type="InterPro" id="IPR001967">
    <property type="entry name" value="Peptidase_S11_N"/>
</dbReference>
<dbReference type="Gene3D" id="2.60.410.10">
    <property type="entry name" value="D-Ala-D-Ala carboxypeptidase, C-terminal domain"/>
    <property type="match status" value="1"/>
</dbReference>
<keyword evidence="5" id="KW-0121">Carboxypeptidase</keyword>
<dbReference type="SMART" id="SM00936">
    <property type="entry name" value="PBP5_C"/>
    <property type="match status" value="1"/>
</dbReference>
<dbReference type="SUPFAM" id="SSF56601">
    <property type="entry name" value="beta-lactamase/transpeptidase-like"/>
    <property type="match status" value="1"/>
</dbReference>
<evidence type="ECO:0000313" key="19">
    <source>
        <dbReference type="Proteomes" id="UP000001235"/>
    </source>
</evidence>
<proteinExistence type="inferred from homology"/>
<reference evidence="18 19" key="1">
    <citation type="submission" date="2010-08" db="EMBL/GenBank/DDBJ databases">
        <title>Complete sequence of Gallionella capsiferriformans ES-2.</title>
        <authorList>
            <consortium name="US DOE Joint Genome Institute"/>
            <person name="Lucas S."/>
            <person name="Copeland A."/>
            <person name="Lapidus A."/>
            <person name="Cheng J.-F."/>
            <person name="Bruce D."/>
            <person name="Goodwin L."/>
            <person name="Pitluck S."/>
            <person name="Chertkov O."/>
            <person name="Davenport K.W."/>
            <person name="Detter J.C."/>
            <person name="Han C."/>
            <person name="Tapia R."/>
            <person name="Land M."/>
            <person name="Hauser L."/>
            <person name="Chang Y.-J."/>
            <person name="Jeffries C."/>
            <person name="Kyrpides N."/>
            <person name="Ivanova N."/>
            <person name="Mikhailova N."/>
            <person name="Shelobolina E.S."/>
            <person name="Picardal F."/>
            <person name="Roden E."/>
            <person name="Emerson D."/>
            <person name="Woyke T."/>
        </authorList>
    </citation>
    <scope>NUCLEOTIDE SEQUENCE [LARGE SCALE GENOMIC DNA]</scope>
    <source>
        <strain evidence="18 19">ES-2</strain>
    </source>
</reference>
<evidence type="ECO:0000256" key="11">
    <source>
        <dbReference type="ARBA" id="ARBA00023316"/>
    </source>
</evidence>
<dbReference type="STRING" id="395494.Galf_2079"/>
<dbReference type="PANTHER" id="PTHR21581:SF6">
    <property type="entry name" value="TRAFFICKING PROTEIN PARTICLE COMPLEX SUBUNIT 12"/>
    <property type="match status" value="1"/>
</dbReference>
<feature type="domain" description="Peptidase S11 D-Ala-D-Ala carboxypeptidase A C-terminal" evidence="17">
    <location>
        <begin position="270"/>
        <end position="360"/>
    </location>
</feature>
<dbReference type="UniPathway" id="UPA00219"/>
<comment type="catalytic activity">
    <reaction evidence="12">
        <text>Preferential cleavage: (Ac)2-L-Lys-D-Ala-|-D-Ala. Also transpeptidation of peptidyl-alanyl moieties that are N-acyl substituents of D-alanine.</text>
        <dbReference type="EC" id="3.4.16.4"/>
    </reaction>
</comment>
<evidence type="ECO:0000256" key="14">
    <source>
        <dbReference type="PIRSR" id="PIRSR618044-2"/>
    </source>
</evidence>
<feature type="active site" description="Proton acceptor" evidence="13">
    <location>
        <position position="59"/>
    </location>
</feature>
<organism evidence="18 19">
    <name type="scientific">Gallionella capsiferriformans (strain ES-2)</name>
    <name type="common">Gallionella ferruginea capsiferriformans (strain ES-2)</name>
    <dbReference type="NCBI Taxonomy" id="395494"/>
    <lineage>
        <taxon>Bacteria</taxon>
        <taxon>Pseudomonadati</taxon>
        <taxon>Pseudomonadota</taxon>
        <taxon>Betaproteobacteria</taxon>
        <taxon>Nitrosomonadales</taxon>
        <taxon>Gallionellaceae</taxon>
        <taxon>Gallionella</taxon>
    </lineage>
</organism>
<comment type="pathway">
    <text evidence="2">Cell wall biogenesis; peptidoglycan biosynthesis.</text>
</comment>
<dbReference type="GO" id="GO:0008360">
    <property type="term" value="P:regulation of cell shape"/>
    <property type="evidence" value="ECO:0007669"/>
    <property type="project" value="UniProtKB-KW"/>
</dbReference>
<gene>
    <name evidence="18" type="ordered locus">Galf_2079</name>
</gene>
<dbReference type="InterPro" id="IPR015956">
    <property type="entry name" value="Peniciliin-bd_prot_C_sf"/>
</dbReference>
<protein>
    <recommendedName>
        <fullName evidence="4">serine-type D-Ala-D-Ala carboxypeptidase</fullName>
        <ecNumber evidence="4">3.4.16.4</ecNumber>
    </recommendedName>
</protein>
<evidence type="ECO:0000256" key="4">
    <source>
        <dbReference type="ARBA" id="ARBA00012448"/>
    </source>
</evidence>
<evidence type="ECO:0000256" key="16">
    <source>
        <dbReference type="SAM" id="SignalP"/>
    </source>
</evidence>
<evidence type="ECO:0000256" key="10">
    <source>
        <dbReference type="ARBA" id="ARBA00022984"/>
    </source>
</evidence>
<dbReference type="GO" id="GO:0009252">
    <property type="term" value="P:peptidoglycan biosynthetic process"/>
    <property type="evidence" value="ECO:0007669"/>
    <property type="project" value="UniProtKB-UniPathway"/>
</dbReference>
<keyword evidence="10" id="KW-0573">Peptidoglycan synthesis</keyword>
<feature type="active site" evidence="13">
    <location>
        <position position="118"/>
    </location>
</feature>
<dbReference type="AlphaFoldDB" id="D9SHZ4"/>
<evidence type="ECO:0000256" key="2">
    <source>
        <dbReference type="ARBA" id="ARBA00004752"/>
    </source>
</evidence>
<dbReference type="OrthoDB" id="9795979at2"/>
<comment type="function">
    <text evidence="1">Removes C-terminal D-alanyl residues from sugar-peptide cell wall precursors.</text>
</comment>
<evidence type="ECO:0000313" key="18">
    <source>
        <dbReference type="EMBL" id="ADL56084.1"/>
    </source>
</evidence>
<dbReference type="EMBL" id="CP002159">
    <property type="protein sequence ID" value="ADL56084.1"/>
    <property type="molecule type" value="Genomic_DNA"/>
</dbReference>
<keyword evidence="8 18" id="KW-0378">Hydrolase</keyword>
<dbReference type="eggNOG" id="COG1686">
    <property type="taxonomic scope" value="Bacteria"/>
</dbReference>
<evidence type="ECO:0000256" key="12">
    <source>
        <dbReference type="ARBA" id="ARBA00034000"/>
    </source>
</evidence>
<dbReference type="Pfam" id="PF00768">
    <property type="entry name" value="Peptidase_S11"/>
    <property type="match status" value="1"/>
</dbReference>
<dbReference type="InterPro" id="IPR037167">
    <property type="entry name" value="Peptidase_S11_C_sf"/>
</dbReference>